<reference evidence="2 3" key="1">
    <citation type="submission" date="2023-01" db="EMBL/GenBank/DDBJ databases">
        <title>Halorubrum ezzemoulense from Santa Pola, Spain.</title>
        <authorList>
            <person name="Feng Y."/>
            <person name="Louyakis A.S."/>
            <person name="Gogarten J.P."/>
        </authorList>
    </citation>
    <scope>NUCLEOTIDE SEQUENCE [LARGE SCALE GENOMIC DNA]</scope>
    <source>
        <strain evidence="2 3">AMM015</strain>
    </source>
</reference>
<dbReference type="RefSeq" id="WP_158228702.1">
    <property type="nucleotide sequence ID" value="NZ_FZNK01000013.1"/>
</dbReference>
<keyword evidence="3" id="KW-1185">Reference proteome</keyword>
<evidence type="ECO:0000313" key="3">
    <source>
        <dbReference type="Proteomes" id="UP001210528"/>
    </source>
</evidence>
<feature type="region of interest" description="Disordered" evidence="1">
    <location>
        <begin position="33"/>
        <end position="55"/>
    </location>
</feature>
<organism evidence="2 3">
    <name type="scientific">Halorubrum ezzemoulense</name>
    <name type="common">Halorubrum chaoviator</name>
    <dbReference type="NCBI Taxonomy" id="337243"/>
    <lineage>
        <taxon>Archaea</taxon>
        <taxon>Methanobacteriati</taxon>
        <taxon>Methanobacteriota</taxon>
        <taxon>Stenosarchaea group</taxon>
        <taxon>Halobacteria</taxon>
        <taxon>Halobacteriales</taxon>
        <taxon>Haloferacaceae</taxon>
        <taxon>Halorubrum</taxon>
    </lineage>
</organism>
<accession>A0ABT4Z4B6</accession>
<feature type="compositionally biased region" description="Basic and acidic residues" evidence="1">
    <location>
        <begin position="39"/>
        <end position="55"/>
    </location>
</feature>
<gene>
    <name evidence="2" type="ORF">PM085_11715</name>
</gene>
<name>A0ABT4Z4B6_HALEZ</name>
<sequence length="55" mass="6122">MSELRDRVPPLFIRQSDLNIEALVFFAGGQGPGYAPDRSGNDEYVDAHDSDYDFG</sequence>
<evidence type="ECO:0000256" key="1">
    <source>
        <dbReference type="SAM" id="MobiDB-lite"/>
    </source>
</evidence>
<evidence type="ECO:0000313" key="2">
    <source>
        <dbReference type="EMBL" id="MDB2292942.1"/>
    </source>
</evidence>
<comment type="caution">
    <text evidence="2">The sequence shown here is derived from an EMBL/GenBank/DDBJ whole genome shotgun (WGS) entry which is preliminary data.</text>
</comment>
<protein>
    <submittedName>
        <fullName evidence="2">Uncharacterized protein</fullName>
    </submittedName>
</protein>
<dbReference type="EMBL" id="JAQLUK010000010">
    <property type="protein sequence ID" value="MDB2292942.1"/>
    <property type="molecule type" value="Genomic_DNA"/>
</dbReference>
<dbReference type="Proteomes" id="UP001210528">
    <property type="component" value="Unassembled WGS sequence"/>
</dbReference>
<proteinExistence type="predicted"/>